<keyword evidence="2" id="KW-1185">Reference proteome</keyword>
<accession>A0A6G4U8X0</accession>
<organism evidence="1 2">
    <name type="scientific">Streptomyces coryli</name>
    <dbReference type="NCBI Taxonomy" id="1128680"/>
    <lineage>
        <taxon>Bacteria</taxon>
        <taxon>Bacillati</taxon>
        <taxon>Actinomycetota</taxon>
        <taxon>Actinomycetes</taxon>
        <taxon>Kitasatosporales</taxon>
        <taxon>Streptomycetaceae</taxon>
        <taxon>Streptomyces</taxon>
    </lineage>
</organism>
<evidence type="ECO:0000313" key="2">
    <source>
        <dbReference type="Proteomes" id="UP000481583"/>
    </source>
</evidence>
<reference evidence="1 2" key="1">
    <citation type="submission" date="2020-02" db="EMBL/GenBank/DDBJ databases">
        <title>Whole-genome analyses of novel actinobacteria.</title>
        <authorList>
            <person name="Sahin N."/>
        </authorList>
    </citation>
    <scope>NUCLEOTIDE SEQUENCE [LARGE SCALE GENOMIC DNA]</scope>
    <source>
        <strain evidence="1 2">A7024</strain>
    </source>
</reference>
<dbReference type="AlphaFoldDB" id="A0A6G4U8X0"/>
<evidence type="ECO:0000313" key="1">
    <source>
        <dbReference type="EMBL" id="NGN68452.1"/>
    </source>
</evidence>
<dbReference type="EMBL" id="JAAKZV010000205">
    <property type="protein sequence ID" value="NGN68452.1"/>
    <property type="molecule type" value="Genomic_DNA"/>
</dbReference>
<protein>
    <submittedName>
        <fullName evidence="1">Uncharacterized protein</fullName>
    </submittedName>
</protein>
<comment type="caution">
    <text evidence="1">The sequence shown here is derived from an EMBL/GenBank/DDBJ whole genome shotgun (WGS) entry which is preliminary data.</text>
</comment>
<dbReference type="Proteomes" id="UP000481583">
    <property type="component" value="Unassembled WGS sequence"/>
</dbReference>
<gene>
    <name evidence="1" type="ORF">G5C51_31715</name>
</gene>
<proteinExistence type="predicted"/>
<sequence>MAYEFTAYTQLSGKQETLSQDTRPACVGAFESSTPGCVARPDHVVTYTVNKSGLPGLGKARHQFACYRHLHRLLMHAEHATHDGIVTVTAYQGI</sequence>
<dbReference type="RefSeq" id="WP_165242413.1">
    <property type="nucleotide sequence ID" value="NZ_JAAKZV010000205.1"/>
</dbReference>
<name>A0A6G4U8X0_9ACTN</name>